<comment type="caution">
    <text evidence="2">The sequence shown here is derived from an EMBL/GenBank/DDBJ whole genome shotgun (WGS) entry which is preliminary data.</text>
</comment>
<dbReference type="InterPro" id="IPR019861">
    <property type="entry name" value="PorP/SprF_Bacteroidetes"/>
</dbReference>
<organism evidence="2 3">
    <name type="scientific">Hufsiella arboris</name>
    <dbReference type="NCBI Taxonomy" id="2695275"/>
    <lineage>
        <taxon>Bacteria</taxon>
        <taxon>Pseudomonadati</taxon>
        <taxon>Bacteroidota</taxon>
        <taxon>Sphingobacteriia</taxon>
        <taxon>Sphingobacteriales</taxon>
        <taxon>Sphingobacteriaceae</taxon>
        <taxon>Hufsiella</taxon>
    </lineage>
</organism>
<feature type="chain" id="PRO_5029903742" evidence="1">
    <location>
        <begin position="25"/>
        <end position="296"/>
    </location>
</feature>
<evidence type="ECO:0000256" key="1">
    <source>
        <dbReference type="SAM" id="SignalP"/>
    </source>
</evidence>
<evidence type="ECO:0000313" key="2">
    <source>
        <dbReference type="EMBL" id="MXV52444.1"/>
    </source>
</evidence>
<accession>A0A7K1YCY0</accession>
<dbReference type="Pfam" id="PF11751">
    <property type="entry name" value="PorP_SprF"/>
    <property type="match status" value="1"/>
</dbReference>
<gene>
    <name evidence="2" type="ORF">GS399_15825</name>
</gene>
<dbReference type="EMBL" id="WVHT01000007">
    <property type="protein sequence ID" value="MXV52444.1"/>
    <property type="molecule type" value="Genomic_DNA"/>
</dbReference>
<sequence length="296" mass="32668">MNKIYLKALLLIGSVCLLSANGNAQINPMGASFFQNQYQFNPAMAGLTDKKVALNFGFKAQWNALPGAPFEGSVTADYGASDHVGLGVNLYNEKAGLIKSLRALGTYVYRVKFNPEGSKQLRFGLSVGVSNEWIDPNDVIGSNADPLVSQFNQRSAYLDGDFGIAYTGERLTIQGAVPRLKKFLNRDDDLSTFDYETFYSAVSYKFSSNGGLNVEPMLCYRGIHGMDNIVDFGANATLLNEQLILMAMYHTTKSTTFGLGMNFRQKFTINGMFTTENPMMQGYTAGEFEVNLKFHL</sequence>
<evidence type="ECO:0000313" key="3">
    <source>
        <dbReference type="Proteomes" id="UP000466586"/>
    </source>
</evidence>
<feature type="signal peptide" evidence="1">
    <location>
        <begin position="1"/>
        <end position="24"/>
    </location>
</feature>
<name>A0A7K1YCY0_9SPHI</name>
<protein>
    <submittedName>
        <fullName evidence="2">Type IX secretion system membrane protein PorP/SprF</fullName>
    </submittedName>
</protein>
<keyword evidence="3" id="KW-1185">Reference proteome</keyword>
<dbReference type="AlphaFoldDB" id="A0A7K1YCY0"/>
<keyword evidence="1" id="KW-0732">Signal</keyword>
<proteinExistence type="predicted"/>
<reference evidence="2 3" key="1">
    <citation type="submission" date="2019-11" db="EMBL/GenBank/DDBJ databases">
        <title>Pedobacter sp. HMF7647 Genome sequencing and assembly.</title>
        <authorList>
            <person name="Kang H."/>
            <person name="Kim H."/>
            <person name="Joh K."/>
        </authorList>
    </citation>
    <scope>NUCLEOTIDE SEQUENCE [LARGE SCALE GENOMIC DNA]</scope>
    <source>
        <strain evidence="2 3">HMF7647</strain>
    </source>
</reference>
<dbReference type="Proteomes" id="UP000466586">
    <property type="component" value="Unassembled WGS sequence"/>
</dbReference>
<dbReference type="NCBIfam" id="TIGR03519">
    <property type="entry name" value="T9SS_PorP_fam"/>
    <property type="match status" value="1"/>
</dbReference>
<dbReference type="RefSeq" id="WP_160845611.1">
    <property type="nucleotide sequence ID" value="NZ_WVHT01000007.1"/>
</dbReference>